<protein>
    <submittedName>
        <fullName evidence="1">Uncharacterized protein</fullName>
    </submittedName>
</protein>
<dbReference type="Proteomes" id="UP001161065">
    <property type="component" value="Unassembled WGS sequence"/>
</dbReference>
<reference evidence="1" key="1">
    <citation type="submission" date="2022-09" db="EMBL/GenBank/DDBJ databases">
        <title>Intensive care unit water sources are persistently colonized with multi-drug resistant bacteria and are the site of extensive horizontal gene transfer of antibiotic resistance genes.</title>
        <authorList>
            <person name="Diorio-Toth L."/>
        </authorList>
    </citation>
    <scope>NUCLEOTIDE SEQUENCE</scope>
    <source>
        <strain evidence="1">GD03832</strain>
    </source>
</reference>
<sequence>MRGLEAGKARVPVAGEVDGGWGTGTGGGMGLCSRVLSLRGQELRQMTVYRQTQGLAGGVLLQQWHQGLLRLMQAFKCSARPVRFDESICQIQVGNDISGDTVIVGNIAGLRDQQLQA</sequence>
<gene>
    <name evidence="1" type="ORF">N5D63_15260</name>
</gene>
<name>A0AA42Q368_9BURK</name>
<comment type="caution">
    <text evidence="1">The sequence shown here is derived from an EMBL/GenBank/DDBJ whole genome shotgun (WGS) entry which is preliminary data.</text>
</comment>
<dbReference type="AlphaFoldDB" id="A0AA42Q368"/>
<evidence type="ECO:0000313" key="2">
    <source>
        <dbReference type="Proteomes" id="UP001161065"/>
    </source>
</evidence>
<proteinExistence type="predicted"/>
<dbReference type="RefSeq" id="WP_280008572.1">
    <property type="nucleotide sequence ID" value="NZ_JAOCEK010000012.1"/>
</dbReference>
<accession>A0AA42Q368</accession>
<evidence type="ECO:0000313" key="1">
    <source>
        <dbReference type="EMBL" id="MDH1335501.1"/>
    </source>
</evidence>
<organism evidence="1 2">
    <name type="scientific">Comamonas thiooxydans</name>
    <dbReference type="NCBI Taxonomy" id="363952"/>
    <lineage>
        <taxon>Bacteria</taxon>
        <taxon>Pseudomonadati</taxon>
        <taxon>Pseudomonadota</taxon>
        <taxon>Betaproteobacteria</taxon>
        <taxon>Burkholderiales</taxon>
        <taxon>Comamonadaceae</taxon>
        <taxon>Comamonas</taxon>
    </lineage>
</organism>
<dbReference type="EMBL" id="JAOCEK010000012">
    <property type="protein sequence ID" value="MDH1335501.1"/>
    <property type="molecule type" value="Genomic_DNA"/>
</dbReference>